<evidence type="ECO:0000313" key="2">
    <source>
        <dbReference type="EMBL" id="MFD0781625.1"/>
    </source>
</evidence>
<feature type="transmembrane region" description="Helical" evidence="1">
    <location>
        <begin position="23"/>
        <end position="46"/>
    </location>
</feature>
<protein>
    <submittedName>
        <fullName evidence="2">Uncharacterized protein</fullName>
    </submittedName>
</protein>
<comment type="caution">
    <text evidence="2">The sequence shown here is derived from an EMBL/GenBank/DDBJ whole genome shotgun (WGS) entry which is preliminary data.</text>
</comment>
<dbReference type="PROSITE" id="PS51257">
    <property type="entry name" value="PROKAR_LIPOPROTEIN"/>
    <property type="match status" value="1"/>
</dbReference>
<dbReference type="EMBL" id="JBHTIM010000001">
    <property type="protein sequence ID" value="MFD0781625.1"/>
    <property type="molecule type" value="Genomic_DNA"/>
</dbReference>
<feature type="transmembrane region" description="Helical" evidence="1">
    <location>
        <begin position="89"/>
        <end position="113"/>
    </location>
</feature>
<sequence>MDAPSARPTLQEAAPTRHRLRAILCWILAAIVVSCLVIVMVAVPLMNPSMHVLIGSVSGAQIGCIAMMIGVVAFTSLAFLLLPVKDIWLVLKIPLAVVAGLVLVIIIALLPLLSDTKVTPLRLDGCESGYVAIEPVGGGGSFIGVRNGITVTQVAVIAGNDFDRPFAAGDFEVEARGSDIEVSYVGVPNGAAVELPLVEEYPCSNQPQIGD</sequence>
<accession>A0ABW2ZSW8</accession>
<keyword evidence="1" id="KW-1133">Transmembrane helix</keyword>
<feature type="transmembrane region" description="Helical" evidence="1">
    <location>
        <begin position="58"/>
        <end position="82"/>
    </location>
</feature>
<dbReference type="RefSeq" id="WP_378749109.1">
    <property type="nucleotide sequence ID" value="NZ_JBHSSV010000001.1"/>
</dbReference>
<keyword evidence="1" id="KW-0472">Membrane</keyword>
<evidence type="ECO:0000313" key="3">
    <source>
        <dbReference type="Proteomes" id="UP001597042"/>
    </source>
</evidence>
<proteinExistence type="predicted"/>
<keyword evidence="1" id="KW-0812">Transmembrane</keyword>
<evidence type="ECO:0000256" key="1">
    <source>
        <dbReference type="SAM" id="Phobius"/>
    </source>
</evidence>
<organism evidence="2 3">
    <name type="scientific">Microbacterium koreense</name>
    <dbReference type="NCBI Taxonomy" id="323761"/>
    <lineage>
        <taxon>Bacteria</taxon>
        <taxon>Bacillati</taxon>
        <taxon>Actinomycetota</taxon>
        <taxon>Actinomycetes</taxon>
        <taxon>Micrococcales</taxon>
        <taxon>Microbacteriaceae</taxon>
        <taxon>Microbacterium</taxon>
    </lineage>
</organism>
<name>A0ABW2ZSW8_9MICO</name>
<dbReference type="Proteomes" id="UP001597042">
    <property type="component" value="Unassembled WGS sequence"/>
</dbReference>
<gene>
    <name evidence="2" type="ORF">ACFQZV_10015</name>
</gene>
<reference evidence="3" key="1">
    <citation type="journal article" date="2019" name="Int. J. Syst. Evol. Microbiol.">
        <title>The Global Catalogue of Microorganisms (GCM) 10K type strain sequencing project: providing services to taxonomists for standard genome sequencing and annotation.</title>
        <authorList>
            <consortium name="The Broad Institute Genomics Platform"/>
            <consortium name="The Broad Institute Genome Sequencing Center for Infectious Disease"/>
            <person name="Wu L."/>
            <person name="Ma J."/>
        </authorList>
    </citation>
    <scope>NUCLEOTIDE SEQUENCE [LARGE SCALE GENOMIC DNA]</scope>
    <source>
        <strain evidence="3">CCUG 50754</strain>
    </source>
</reference>
<keyword evidence="3" id="KW-1185">Reference proteome</keyword>